<reference evidence="2" key="1">
    <citation type="submission" date="2022-10" db="EMBL/GenBank/DDBJ databases">
        <authorList>
            <person name="Chen Y."/>
            <person name="Dougan E. K."/>
            <person name="Chan C."/>
            <person name="Rhodes N."/>
            <person name="Thang M."/>
        </authorList>
    </citation>
    <scope>NUCLEOTIDE SEQUENCE</scope>
</reference>
<evidence type="ECO:0000313" key="2">
    <source>
        <dbReference type="EMBL" id="CAI3984490.1"/>
    </source>
</evidence>
<comment type="caution">
    <text evidence="2">The sequence shown here is derived from an EMBL/GenBank/DDBJ whole genome shotgun (WGS) entry which is preliminary data.</text>
</comment>
<feature type="region of interest" description="Disordered" evidence="1">
    <location>
        <begin position="439"/>
        <end position="505"/>
    </location>
</feature>
<proteinExistence type="predicted"/>
<dbReference type="OrthoDB" id="430476at2759"/>
<gene>
    <name evidence="2" type="ORF">C1SCF055_LOCUS12019</name>
</gene>
<dbReference type="Proteomes" id="UP001152797">
    <property type="component" value="Unassembled WGS sequence"/>
</dbReference>
<organism evidence="2">
    <name type="scientific">Cladocopium goreaui</name>
    <dbReference type="NCBI Taxonomy" id="2562237"/>
    <lineage>
        <taxon>Eukaryota</taxon>
        <taxon>Sar</taxon>
        <taxon>Alveolata</taxon>
        <taxon>Dinophyceae</taxon>
        <taxon>Suessiales</taxon>
        <taxon>Symbiodiniaceae</taxon>
        <taxon>Cladocopium</taxon>
    </lineage>
</organism>
<evidence type="ECO:0000256" key="1">
    <source>
        <dbReference type="SAM" id="MobiDB-lite"/>
    </source>
</evidence>
<feature type="region of interest" description="Disordered" evidence="1">
    <location>
        <begin position="1"/>
        <end position="21"/>
    </location>
</feature>
<feature type="compositionally biased region" description="Low complexity" evidence="1">
    <location>
        <begin position="69"/>
        <end position="87"/>
    </location>
</feature>
<feature type="compositionally biased region" description="Basic and acidic residues" evidence="1">
    <location>
        <begin position="105"/>
        <end position="118"/>
    </location>
</feature>
<dbReference type="EMBL" id="CAMXCT030000891">
    <property type="protein sequence ID" value="CAL4771802.1"/>
    <property type="molecule type" value="Genomic_DNA"/>
</dbReference>
<keyword evidence="4" id="KW-1185">Reference proteome</keyword>
<reference evidence="3" key="2">
    <citation type="submission" date="2024-04" db="EMBL/GenBank/DDBJ databases">
        <authorList>
            <person name="Chen Y."/>
            <person name="Shah S."/>
            <person name="Dougan E. K."/>
            <person name="Thang M."/>
            <person name="Chan C."/>
        </authorList>
    </citation>
    <scope>NUCLEOTIDE SEQUENCE [LARGE SCALE GENOMIC DNA]</scope>
</reference>
<evidence type="ECO:0008006" key="5">
    <source>
        <dbReference type="Google" id="ProtNLM"/>
    </source>
</evidence>
<evidence type="ECO:0000313" key="3">
    <source>
        <dbReference type="EMBL" id="CAL1137865.1"/>
    </source>
</evidence>
<dbReference type="EMBL" id="CAMXCT010000891">
    <property type="protein sequence ID" value="CAI3984490.1"/>
    <property type="molecule type" value="Genomic_DNA"/>
</dbReference>
<dbReference type="AlphaFoldDB" id="A0A9P1C4R9"/>
<feature type="region of interest" description="Disordered" evidence="1">
    <location>
        <begin position="248"/>
        <end position="282"/>
    </location>
</feature>
<feature type="region of interest" description="Disordered" evidence="1">
    <location>
        <begin position="46"/>
        <end position="119"/>
    </location>
</feature>
<evidence type="ECO:0000313" key="4">
    <source>
        <dbReference type="Proteomes" id="UP001152797"/>
    </source>
</evidence>
<sequence>MSNDDVMAVDQMDSSEEEFQNELQEVYELQRKSKEKFRKSFKTYKDTKKRVKELKRSRQPYYPVVALTQPQDQSQPSQSSQNQAPLQKSNFKYDKKSSSKPYVKGKKDGGRPSKKEEANMTESVLVSSFAYMAEASPSFATAANTWTSEEVLLASIPEGHAILDTGCTTSVIGSDTAAKFQEFLRRMKAKLDLGQKSITSEHHGMFNVPLRQAANGHFLMPLYEIPNDFHVEESQLAESMIRADAQPCQPEYEPNDAEAAETPTPSEPLQSPGPSEEPEAVRRELSEWLDVQQNDMPPASTQEYVYALDDDELAEDMPVEAPAGDAQKQQVEKTARAKQIVMKLHINTGHASPEQMMRFGQDNLSKAFHAVWTRPYGAPKTVYMDPQQTNLSKDAARAFLEAHAKDVWRRAIASRNRLHPEAEAAEQNLREKAGQFHDLTQELPPDDNDFELEDDVQEEPDDDDMEVPEAAASTADAPPAEAAEPSAPSLPPHEDPELGRIAADSPTLRKESKSLVLSLCAAMHWKLWGADIKTAFLSGQLAWVANSTRPDQAFLSSYLQGMQDKGTVSHVQLYNKAVREMKESKICLKFPSDVPIKDWRIMAISDAGWGTRGNGESQGGYLLCLVASPMLQQKPARCWIVDWSSKKLRRAVRSSVAAETLVGQNGLDAIEMFQALMAETIDGTSPKEFRNLKPQHPAALVVDSKGFYDAVTRSCCSQSISVERRLQIDYAIAKETMENQNIIAFWINNLRMAADVLTKLKADNRPLFDLLKNWMYHIKPCTESGRKEKAKGNPGILPTQ</sequence>
<feature type="compositionally biased region" description="Basic residues" evidence="1">
    <location>
        <begin position="46"/>
        <end position="58"/>
    </location>
</feature>
<protein>
    <recommendedName>
        <fullName evidence="5">Reverse transcriptase Ty1/copia-type domain-containing protein</fullName>
    </recommendedName>
</protein>
<feature type="compositionally biased region" description="Acidic residues" evidence="1">
    <location>
        <begin position="444"/>
        <end position="467"/>
    </location>
</feature>
<dbReference type="EMBL" id="CAMXCT020000891">
    <property type="protein sequence ID" value="CAL1137865.1"/>
    <property type="molecule type" value="Genomic_DNA"/>
</dbReference>
<feature type="compositionally biased region" description="Low complexity" evidence="1">
    <location>
        <begin position="468"/>
        <end position="487"/>
    </location>
</feature>
<feature type="compositionally biased region" description="Polar residues" evidence="1">
    <location>
        <begin position="263"/>
        <end position="273"/>
    </location>
</feature>
<accession>A0A9P1C4R9</accession>
<name>A0A9P1C4R9_9DINO</name>